<organism evidence="1 2">
    <name type="scientific">Morchella conica CCBAS932</name>
    <dbReference type="NCBI Taxonomy" id="1392247"/>
    <lineage>
        <taxon>Eukaryota</taxon>
        <taxon>Fungi</taxon>
        <taxon>Dikarya</taxon>
        <taxon>Ascomycota</taxon>
        <taxon>Pezizomycotina</taxon>
        <taxon>Pezizomycetes</taxon>
        <taxon>Pezizales</taxon>
        <taxon>Morchellaceae</taxon>
        <taxon>Morchella</taxon>
    </lineage>
</organism>
<reference evidence="1 2" key="1">
    <citation type="journal article" date="2018" name="Nat. Ecol. Evol.">
        <title>Pezizomycetes genomes reveal the molecular basis of ectomycorrhizal truffle lifestyle.</title>
        <authorList>
            <person name="Murat C."/>
            <person name="Payen T."/>
            <person name="Noel B."/>
            <person name="Kuo A."/>
            <person name="Morin E."/>
            <person name="Chen J."/>
            <person name="Kohler A."/>
            <person name="Krizsan K."/>
            <person name="Balestrini R."/>
            <person name="Da Silva C."/>
            <person name="Montanini B."/>
            <person name="Hainaut M."/>
            <person name="Levati E."/>
            <person name="Barry K.W."/>
            <person name="Belfiori B."/>
            <person name="Cichocki N."/>
            <person name="Clum A."/>
            <person name="Dockter R.B."/>
            <person name="Fauchery L."/>
            <person name="Guy J."/>
            <person name="Iotti M."/>
            <person name="Le Tacon F."/>
            <person name="Lindquist E.A."/>
            <person name="Lipzen A."/>
            <person name="Malagnac F."/>
            <person name="Mello A."/>
            <person name="Molinier V."/>
            <person name="Miyauchi S."/>
            <person name="Poulain J."/>
            <person name="Riccioni C."/>
            <person name="Rubini A."/>
            <person name="Sitrit Y."/>
            <person name="Splivallo R."/>
            <person name="Traeger S."/>
            <person name="Wang M."/>
            <person name="Zifcakova L."/>
            <person name="Wipf D."/>
            <person name="Zambonelli A."/>
            <person name="Paolocci F."/>
            <person name="Nowrousian M."/>
            <person name="Ottonello S."/>
            <person name="Baldrian P."/>
            <person name="Spatafora J.W."/>
            <person name="Henrissat B."/>
            <person name="Nagy L.G."/>
            <person name="Aury J.M."/>
            <person name="Wincker P."/>
            <person name="Grigoriev I.V."/>
            <person name="Bonfante P."/>
            <person name="Martin F.M."/>
        </authorList>
    </citation>
    <scope>NUCLEOTIDE SEQUENCE [LARGE SCALE GENOMIC DNA]</scope>
    <source>
        <strain evidence="1 2">CCBAS932</strain>
    </source>
</reference>
<name>A0A3N4L060_9PEZI</name>
<proteinExistence type="predicted"/>
<dbReference type="InParanoid" id="A0A3N4L060"/>
<keyword evidence="2" id="KW-1185">Reference proteome</keyword>
<sequence length="241" mass="27110">MIQHRPIQEMNSAITPPPALSLTQMTPEKKYCPRHPIGAQSESALFSFLEVYPLLVSVVGQLEQAELLNLILTCKTVSALVACNKAALKNMQKQAIQTSTERCKFCHGLLLCCVSCRLEFHQGSVTHVEQVHETAKRTIRICLKCNPKLPETTTSDCCKCDKSTKCRFICKDCTKKERKQRTNAKEPYLIHITSDENKPRSRFRCGVCSKFLPAKGKDDGLTEVCRWCGKVANYCPKNLCP</sequence>
<gene>
    <name evidence="1" type="ORF">P167DRAFT_48379</name>
</gene>
<protein>
    <submittedName>
        <fullName evidence="1">Uncharacterized protein</fullName>
    </submittedName>
</protein>
<accession>A0A3N4L060</accession>
<evidence type="ECO:0000313" key="1">
    <source>
        <dbReference type="EMBL" id="RPB14902.1"/>
    </source>
</evidence>
<dbReference type="Proteomes" id="UP000277580">
    <property type="component" value="Unassembled WGS sequence"/>
</dbReference>
<dbReference type="OrthoDB" id="5305262at2759"/>
<evidence type="ECO:0000313" key="2">
    <source>
        <dbReference type="Proteomes" id="UP000277580"/>
    </source>
</evidence>
<dbReference type="EMBL" id="ML119116">
    <property type="protein sequence ID" value="RPB14902.1"/>
    <property type="molecule type" value="Genomic_DNA"/>
</dbReference>
<dbReference type="AlphaFoldDB" id="A0A3N4L060"/>